<sequence length="90" mass="9916">MVFSDALQQQTSSSTSRHCHSLQCTVRIESNSSGNRRGTITSKNAALTLGRNLTRSRMSSTKVERLPQIPPIQARHHAVGGSEEIERLQS</sequence>
<dbReference type="EMBL" id="JAHQIW010000459">
    <property type="protein sequence ID" value="KAJ1348250.1"/>
    <property type="molecule type" value="Genomic_DNA"/>
</dbReference>
<reference evidence="1" key="1">
    <citation type="submission" date="2021-06" db="EMBL/GenBank/DDBJ databases">
        <title>Parelaphostrongylus tenuis whole genome reference sequence.</title>
        <authorList>
            <person name="Garwood T.J."/>
            <person name="Larsen P.A."/>
            <person name="Fountain-Jones N.M."/>
            <person name="Garbe J.R."/>
            <person name="Macchietto M.G."/>
            <person name="Kania S.A."/>
            <person name="Gerhold R.W."/>
            <person name="Richards J.E."/>
            <person name="Wolf T.M."/>
        </authorList>
    </citation>
    <scope>NUCLEOTIDE SEQUENCE</scope>
    <source>
        <strain evidence="1">MNPRO001-30</strain>
        <tissue evidence="1">Meninges</tissue>
    </source>
</reference>
<evidence type="ECO:0000313" key="1">
    <source>
        <dbReference type="EMBL" id="KAJ1348250.1"/>
    </source>
</evidence>
<evidence type="ECO:0000313" key="2">
    <source>
        <dbReference type="Proteomes" id="UP001196413"/>
    </source>
</evidence>
<gene>
    <name evidence="1" type="ORF">KIN20_003507</name>
</gene>
<dbReference type="AlphaFoldDB" id="A0AAD5QHF9"/>
<organism evidence="1 2">
    <name type="scientific">Parelaphostrongylus tenuis</name>
    <name type="common">Meningeal worm</name>
    <dbReference type="NCBI Taxonomy" id="148309"/>
    <lineage>
        <taxon>Eukaryota</taxon>
        <taxon>Metazoa</taxon>
        <taxon>Ecdysozoa</taxon>
        <taxon>Nematoda</taxon>
        <taxon>Chromadorea</taxon>
        <taxon>Rhabditida</taxon>
        <taxon>Rhabditina</taxon>
        <taxon>Rhabditomorpha</taxon>
        <taxon>Strongyloidea</taxon>
        <taxon>Metastrongylidae</taxon>
        <taxon>Parelaphostrongylus</taxon>
    </lineage>
</organism>
<comment type="caution">
    <text evidence="1">The sequence shown here is derived from an EMBL/GenBank/DDBJ whole genome shotgun (WGS) entry which is preliminary data.</text>
</comment>
<keyword evidence="2" id="KW-1185">Reference proteome</keyword>
<accession>A0AAD5QHF9</accession>
<proteinExistence type="predicted"/>
<dbReference type="Proteomes" id="UP001196413">
    <property type="component" value="Unassembled WGS sequence"/>
</dbReference>
<protein>
    <submittedName>
        <fullName evidence="1">Uncharacterized protein</fullName>
    </submittedName>
</protein>
<name>A0AAD5QHF9_PARTN</name>